<evidence type="ECO:0000313" key="4">
    <source>
        <dbReference type="Proteomes" id="UP000561077"/>
    </source>
</evidence>
<dbReference type="Proteomes" id="UP000540490">
    <property type="component" value="Unassembled WGS sequence"/>
</dbReference>
<organism evidence="1 4">
    <name type="scientific">Gluconacetobacter dulcium</name>
    <dbReference type="NCBI Taxonomy" id="2729096"/>
    <lineage>
        <taxon>Bacteria</taxon>
        <taxon>Pseudomonadati</taxon>
        <taxon>Pseudomonadota</taxon>
        <taxon>Alphaproteobacteria</taxon>
        <taxon>Acetobacterales</taxon>
        <taxon>Acetobacteraceae</taxon>
        <taxon>Gluconacetobacter</taxon>
    </lineage>
</organism>
<protein>
    <submittedName>
        <fullName evidence="1">Uncharacterized protein</fullName>
    </submittedName>
</protein>
<accession>A0A7W4IPA6</accession>
<dbReference type="Proteomes" id="UP000561077">
    <property type="component" value="Unassembled WGS sequence"/>
</dbReference>
<sequence>MDAFFIGIGSFGGGMLVGLQVEYNLSRQMALLSLESRVAIDVRCVTEVRAFREAIQANLSPTQRETILARVKAGTRSPQVTGSQRGIFAAAIYGPDPALARAIRDDMKELLPDRKPTP</sequence>
<keyword evidence="3" id="KW-1185">Reference proteome</keyword>
<dbReference type="RefSeq" id="WP_182975557.1">
    <property type="nucleotide sequence ID" value="NZ_JABEQN010000035.1"/>
</dbReference>
<proteinExistence type="predicted"/>
<gene>
    <name evidence="2" type="ORF">HLH25_18960</name>
    <name evidence="1" type="ORF">HLH26_18965</name>
</gene>
<dbReference type="EMBL" id="JABEQN010000035">
    <property type="protein sequence ID" value="MBB2195668.1"/>
    <property type="molecule type" value="Genomic_DNA"/>
</dbReference>
<evidence type="ECO:0000313" key="1">
    <source>
        <dbReference type="EMBL" id="MBB2166566.1"/>
    </source>
</evidence>
<reference evidence="3 4" key="1">
    <citation type="submission" date="2020-04" db="EMBL/GenBank/DDBJ databases">
        <title>Description of novel Gluconacetobacter.</title>
        <authorList>
            <person name="Sombolestani A."/>
        </authorList>
    </citation>
    <scope>NUCLEOTIDE SEQUENCE [LARGE SCALE GENOMIC DNA]</scope>
    <source>
        <strain evidence="2 3">LMG 1728</strain>
        <strain evidence="1 4">LMG 1731</strain>
    </source>
</reference>
<evidence type="ECO:0000313" key="3">
    <source>
        <dbReference type="Proteomes" id="UP000540490"/>
    </source>
</evidence>
<evidence type="ECO:0000313" key="2">
    <source>
        <dbReference type="EMBL" id="MBB2195668.1"/>
    </source>
</evidence>
<name>A0A7W4IPA6_9PROT</name>
<dbReference type="EMBL" id="JABEQO010000036">
    <property type="protein sequence ID" value="MBB2166566.1"/>
    <property type="molecule type" value="Genomic_DNA"/>
</dbReference>
<comment type="caution">
    <text evidence="1">The sequence shown here is derived from an EMBL/GenBank/DDBJ whole genome shotgun (WGS) entry which is preliminary data.</text>
</comment>
<dbReference type="AlphaFoldDB" id="A0A7W4IPA6"/>